<proteinExistence type="inferred from homology"/>
<accession>A0AAX4HUM8</accession>
<dbReference type="EMBL" id="CP139487">
    <property type="protein sequence ID" value="WPU67084.1"/>
    <property type="molecule type" value="Genomic_DNA"/>
</dbReference>
<dbReference type="PANTHER" id="PTHR11040:SF211">
    <property type="entry name" value="ZINC TRANSPORTER ZIP11"/>
    <property type="match status" value="1"/>
</dbReference>
<evidence type="ECO:0000256" key="4">
    <source>
        <dbReference type="ARBA" id="ARBA00022692"/>
    </source>
</evidence>
<feature type="transmembrane region" description="Helical" evidence="8">
    <location>
        <begin position="186"/>
        <end position="204"/>
    </location>
</feature>
<dbReference type="Proteomes" id="UP001324634">
    <property type="component" value="Chromosome"/>
</dbReference>
<comment type="subcellular location">
    <subcellularLocation>
        <location evidence="1">Cell membrane</location>
        <topology evidence="1">Multi-pass membrane protein</topology>
    </subcellularLocation>
</comment>
<gene>
    <name evidence="9" type="ORF">SOO65_09995</name>
</gene>
<evidence type="ECO:0000256" key="2">
    <source>
        <dbReference type="ARBA" id="ARBA00006939"/>
    </source>
</evidence>
<keyword evidence="3" id="KW-1003">Cell membrane</keyword>
<keyword evidence="7 8" id="KW-0472">Membrane</keyword>
<evidence type="ECO:0000256" key="3">
    <source>
        <dbReference type="ARBA" id="ARBA00022475"/>
    </source>
</evidence>
<feature type="transmembrane region" description="Helical" evidence="8">
    <location>
        <begin position="38"/>
        <end position="59"/>
    </location>
</feature>
<evidence type="ECO:0000256" key="1">
    <source>
        <dbReference type="ARBA" id="ARBA00004651"/>
    </source>
</evidence>
<evidence type="ECO:0000256" key="6">
    <source>
        <dbReference type="ARBA" id="ARBA00022989"/>
    </source>
</evidence>
<feature type="transmembrane region" description="Helical" evidence="8">
    <location>
        <begin position="130"/>
        <end position="152"/>
    </location>
</feature>
<dbReference type="AlphaFoldDB" id="A0AAX4HUM8"/>
<keyword evidence="5" id="KW-0862">Zinc</keyword>
<dbReference type="Pfam" id="PF02535">
    <property type="entry name" value="Zip"/>
    <property type="match status" value="1"/>
</dbReference>
<dbReference type="GO" id="GO:0005385">
    <property type="term" value="F:zinc ion transmembrane transporter activity"/>
    <property type="evidence" value="ECO:0007669"/>
    <property type="project" value="TreeGrafter"/>
</dbReference>
<sequence>MNLSTFFGLLFITGGSTTLGSLPVLFHHYFKESQWNWWESFGGGVMVSASFFSLLYPAYEMGGVKALPIGMLCGFAFIFFMAYLIKRLTQNIHHQRAFLFVFVMGLHNIPEGLAVGVDVAALGWRESLPLTVAIFVQNLPEGLASSMSFIIAGFRVKEALIANGVTAVIESLSAFLGHSFVSGSVLGLPFLLSFSGACMLSVVAREAWVKYQSAEAASISVSGFVVGLFVCGALDLLL</sequence>
<reference evidence="9 10" key="1">
    <citation type="submission" date="2023-11" db="EMBL/GenBank/DDBJ databases">
        <title>Peredibacter starrii A3.12.</title>
        <authorList>
            <person name="Mitchell R.J."/>
        </authorList>
    </citation>
    <scope>NUCLEOTIDE SEQUENCE [LARGE SCALE GENOMIC DNA]</scope>
    <source>
        <strain evidence="9 10">A3.12</strain>
    </source>
</reference>
<evidence type="ECO:0000256" key="7">
    <source>
        <dbReference type="ARBA" id="ARBA00023136"/>
    </source>
</evidence>
<feature type="transmembrane region" description="Helical" evidence="8">
    <location>
        <begin position="65"/>
        <end position="85"/>
    </location>
</feature>
<evidence type="ECO:0000313" key="9">
    <source>
        <dbReference type="EMBL" id="WPU67084.1"/>
    </source>
</evidence>
<evidence type="ECO:0000313" key="10">
    <source>
        <dbReference type="Proteomes" id="UP001324634"/>
    </source>
</evidence>
<feature type="transmembrane region" description="Helical" evidence="8">
    <location>
        <begin position="97"/>
        <end position="124"/>
    </location>
</feature>
<dbReference type="PANTHER" id="PTHR11040">
    <property type="entry name" value="ZINC/IRON TRANSPORTER"/>
    <property type="match status" value="1"/>
</dbReference>
<feature type="transmembrane region" description="Helical" evidence="8">
    <location>
        <begin position="216"/>
        <end position="237"/>
    </location>
</feature>
<keyword evidence="6 8" id="KW-1133">Transmembrane helix</keyword>
<keyword evidence="10" id="KW-1185">Reference proteome</keyword>
<feature type="transmembrane region" description="Helical" evidence="8">
    <location>
        <begin position="6"/>
        <end position="26"/>
    </location>
</feature>
<organism evidence="9 10">
    <name type="scientific">Peredibacter starrii</name>
    <dbReference type="NCBI Taxonomy" id="28202"/>
    <lineage>
        <taxon>Bacteria</taxon>
        <taxon>Pseudomonadati</taxon>
        <taxon>Bdellovibrionota</taxon>
        <taxon>Bacteriovoracia</taxon>
        <taxon>Bacteriovoracales</taxon>
        <taxon>Bacteriovoracaceae</taxon>
        <taxon>Peredibacter</taxon>
    </lineage>
</organism>
<feature type="transmembrane region" description="Helical" evidence="8">
    <location>
        <begin position="159"/>
        <end position="180"/>
    </location>
</feature>
<dbReference type="KEGG" id="psti:SOO65_09995"/>
<dbReference type="InterPro" id="IPR003689">
    <property type="entry name" value="ZIP"/>
</dbReference>
<comment type="similarity">
    <text evidence="2">Belongs to the ZIP transporter (TC 2.A.5) family.</text>
</comment>
<keyword evidence="4 8" id="KW-0812">Transmembrane</keyword>
<protein>
    <submittedName>
        <fullName evidence="9">ZIP family metal transporter</fullName>
    </submittedName>
</protein>
<evidence type="ECO:0000256" key="5">
    <source>
        <dbReference type="ARBA" id="ARBA00022833"/>
    </source>
</evidence>
<name>A0AAX4HUM8_9BACT</name>
<dbReference type="RefSeq" id="WP_321399928.1">
    <property type="nucleotide sequence ID" value="NZ_CP139487.1"/>
</dbReference>
<evidence type="ECO:0000256" key="8">
    <source>
        <dbReference type="SAM" id="Phobius"/>
    </source>
</evidence>
<dbReference type="GO" id="GO:0005886">
    <property type="term" value="C:plasma membrane"/>
    <property type="evidence" value="ECO:0007669"/>
    <property type="project" value="UniProtKB-SubCell"/>
</dbReference>